<sequence length="124" mass="13671">MFILAAGFKTEGYFTGNTRHGMVLRIGTEDTTGRHQIATMLKDGGPVPAGDGPGMPCFTEAFNFAVADIATDSGYCSDRKVTGNHDRTLLDMQFKESFDFRGVDEYFTFGNALYIRTAINHMIL</sequence>
<accession>A0ABQ5KDP2</accession>
<reference evidence="1" key="1">
    <citation type="submission" date="2022-03" db="EMBL/GenBank/DDBJ databases">
        <title>Draft genome sequence of Aduncisulcus paluster, a free-living microaerophilic Fornicata.</title>
        <authorList>
            <person name="Yuyama I."/>
            <person name="Kume K."/>
            <person name="Tamura T."/>
            <person name="Inagaki Y."/>
            <person name="Hashimoto T."/>
        </authorList>
    </citation>
    <scope>NUCLEOTIDE SEQUENCE</scope>
    <source>
        <strain evidence="1">NY0171</strain>
    </source>
</reference>
<name>A0ABQ5KDP2_9EUKA</name>
<protein>
    <submittedName>
        <fullName evidence="1">Uncharacterized protein</fullName>
    </submittedName>
</protein>
<dbReference type="EMBL" id="BQXS01001431">
    <property type="protein sequence ID" value="GKT30617.1"/>
    <property type="molecule type" value="Genomic_DNA"/>
</dbReference>
<comment type="caution">
    <text evidence="1">The sequence shown here is derived from an EMBL/GenBank/DDBJ whole genome shotgun (WGS) entry which is preliminary data.</text>
</comment>
<evidence type="ECO:0000313" key="2">
    <source>
        <dbReference type="Proteomes" id="UP001057375"/>
    </source>
</evidence>
<proteinExistence type="predicted"/>
<gene>
    <name evidence="1" type="ORF">ADUPG1_001596</name>
</gene>
<evidence type="ECO:0000313" key="1">
    <source>
        <dbReference type="EMBL" id="GKT30617.1"/>
    </source>
</evidence>
<keyword evidence="2" id="KW-1185">Reference proteome</keyword>
<dbReference type="Proteomes" id="UP001057375">
    <property type="component" value="Unassembled WGS sequence"/>
</dbReference>
<organism evidence="1 2">
    <name type="scientific">Aduncisulcus paluster</name>
    <dbReference type="NCBI Taxonomy" id="2918883"/>
    <lineage>
        <taxon>Eukaryota</taxon>
        <taxon>Metamonada</taxon>
        <taxon>Carpediemonas-like organisms</taxon>
        <taxon>Aduncisulcus</taxon>
    </lineage>
</organism>